<reference evidence="3" key="1">
    <citation type="journal article" date="2019" name="Int. J. Syst. Evol. Microbiol.">
        <title>The Global Catalogue of Microorganisms (GCM) 10K type strain sequencing project: providing services to taxonomists for standard genome sequencing and annotation.</title>
        <authorList>
            <consortium name="The Broad Institute Genomics Platform"/>
            <consortium name="The Broad Institute Genome Sequencing Center for Infectious Disease"/>
            <person name="Wu L."/>
            <person name="Ma J."/>
        </authorList>
    </citation>
    <scope>NUCLEOTIDE SEQUENCE [LARGE SCALE GENOMIC DNA]</scope>
    <source>
        <strain evidence="3">KACC 12649</strain>
    </source>
</reference>
<accession>A0ABW0LC33</accession>
<dbReference type="Proteomes" id="UP001596050">
    <property type="component" value="Unassembled WGS sequence"/>
</dbReference>
<feature type="compositionally biased region" description="Polar residues" evidence="1">
    <location>
        <begin position="103"/>
        <end position="115"/>
    </location>
</feature>
<evidence type="ECO:0000313" key="3">
    <source>
        <dbReference type="Proteomes" id="UP001596050"/>
    </source>
</evidence>
<evidence type="ECO:0000256" key="1">
    <source>
        <dbReference type="SAM" id="MobiDB-lite"/>
    </source>
</evidence>
<sequence length="115" mass="10939">MAEPTTTPGSSQDSTTIGIGGATSGQAGATPSHETQAETGGSGGAQLTHSHGEIQDDGTGKPASPASQAGAPESALQTGARGALDTRPEQGGGTGTGIGSRESGANQSQDDLPPG</sequence>
<protein>
    <submittedName>
        <fullName evidence="2">Uncharacterized protein</fullName>
    </submittedName>
</protein>
<organism evidence="2 3">
    <name type="scientific">Massilia niabensis</name>
    <dbReference type="NCBI Taxonomy" id="544910"/>
    <lineage>
        <taxon>Bacteria</taxon>
        <taxon>Pseudomonadati</taxon>
        <taxon>Pseudomonadota</taxon>
        <taxon>Betaproteobacteria</taxon>
        <taxon>Burkholderiales</taxon>
        <taxon>Oxalobacteraceae</taxon>
        <taxon>Telluria group</taxon>
        <taxon>Massilia</taxon>
    </lineage>
</organism>
<keyword evidence="3" id="KW-1185">Reference proteome</keyword>
<feature type="compositionally biased region" description="Polar residues" evidence="1">
    <location>
        <begin position="32"/>
        <end position="49"/>
    </location>
</feature>
<feature type="compositionally biased region" description="Polar residues" evidence="1">
    <location>
        <begin position="1"/>
        <end position="13"/>
    </location>
</feature>
<evidence type="ECO:0000313" key="2">
    <source>
        <dbReference type="EMBL" id="MFC5462925.1"/>
    </source>
</evidence>
<comment type="caution">
    <text evidence="2">The sequence shown here is derived from an EMBL/GenBank/DDBJ whole genome shotgun (WGS) entry which is preliminary data.</text>
</comment>
<proteinExistence type="predicted"/>
<dbReference type="EMBL" id="JBHSMU010000019">
    <property type="protein sequence ID" value="MFC5462925.1"/>
    <property type="molecule type" value="Genomic_DNA"/>
</dbReference>
<gene>
    <name evidence="2" type="ORF">ACFPN5_24225</name>
</gene>
<name>A0ABW0LC33_9BURK</name>
<dbReference type="RefSeq" id="WP_379786412.1">
    <property type="nucleotide sequence ID" value="NZ_JBHSMU010000019.1"/>
</dbReference>
<feature type="region of interest" description="Disordered" evidence="1">
    <location>
        <begin position="1"/>
        <end position="115"/>
    </location>
</feature>